<keyword evidence="5" id="KW-0496">Mitochondrion</keyword>
<dbReference type="GO" id="GO:0015031">
    <property type="term" value="P:protein transport"/>
    <property type="evidence" value="ECO:0007669"/>
    <property type="project" value="UniProtKB-KW"/>
</dbReference>
<dbReference type="GeneID" id="18823188"/>
<feature type="compositionally biased region" description="Acidic residues" evidence="7">
    <location>
        <begin position="354"/>
        <end position="374"/>
    </location>
</feature>
<dbReference type="CDD" id="cd03054">
    <property type="entry name" value="GST_N_Metaxin"/>
    <property type="match status" value="1"/>
</dbReference>
<accession>K5W6T0</accession>
<sequence length="383" mass="43531">MEGQSTHFSLYVWPGRWGLPSYEPLCLAAILYLQMAIPGQFNVAECNNPDISPSGQLPFLVHEQHSISSFSSIVKYIVGLKKEHPDCDLDAPLAPSEWSQRNAWTSHIESHFGNLVYHSCYSNADNWEKVIHPALVSMYGVPQQYYAPERIRASYKPRLEAAGLWSMPPPPKPVKKSFSTEKRADANQEAKGAFTQAFEKEKIQDKAKHILGLYARLLEGKQFIYQGRPTTLDLMLAAHTLLLISPPFPDTLIKELVTDWYDTIAEHAKRIQDIAFSSDRPKFLVSASRGTVWGLLPSWRLIRGARGKVPKRTQEDIQYERFSWGFIGLALGSAAAYFAIMGSPIRLSIRTAEELDEEEEYEEEDDEDEFEEPGESWHDDHDE</sequence>
<keyword evidence="6" id="KW-0472">Membrane</keyword>
<feature type="domain" description="Mitochondrial outer membrane transport complex Sam37/metaxin N-terminal" evidence="8">
    <location>
        <begin position="26"/>
        <end position="152"/>
    </location>
</feature>
<dbReference type="InterPro" id="IPR019564">
    <property type="entry name" value="Sam37/metaxin_N"/>
</dbReference>
<dbReference type="EMBL" id="JH971386">
    <property type="protein sequence ID" value="EKM82544.1"/>
    <property type="molecule type" value="Genomic_DNA"/>
</dbReference>
<proteinExistence type="predicted"/>
<evidence type="ECO:0000313" key="9">
    <source>
        <dbReference type="EMBL" id="EKM82544.1"/>
    </source>
</evidence>
<dbReference type="STRING" id="597362.K5W6T0"/>
<organism evidence="9 10">
    <name type="scientific">Agaricus bisporus var. burnettii (strain JB137-S8 / ATCC MYA-4627 / FGSC 10392)</name>
    <name type="common">White button mushroom</name>
    <dbReference type="NCBI Taxonomy" id="597362"/>
    <lineage>
        <taxon>Eukaryota</taxon>
        <taxon>Fungi</taxon>
        <taxon>Dikarya</taxon>
        <taxon>Basidiomycota</taxon>
        <taxon>Agaricomycotina</taxon>
        <taxon>Agaricomycetes</taxon>
        <taxon>Agaricomycetidae</taxon>
        <taxon>Agaricales</taxon>
        <taxon>Agaricineae</taxon>
        <taxon>Agaricaceae</taxon>
        <taxon>Agaricus</taxon>
    </lineage>
</organism>
<keyword evidence="10" id="KW-1185">Reference proteome</keyword>
<feature type="region of interest" description="Disordered" evidence="7">
    <location>
        <begin position="353"/>
        <end position="383"/>
    </location>
</feature>
<dbReference type="FunCoup" id="K5W6T0">
    <property type="interactions" value="145"/>
</dbReference>
<dbReference type="PANTHER" id="PTHR12289:SF41">
    <property type="entry name" value="FAILED AXON CONNECTIONS-RELATED"/>
    <property type="match status" value="1"/>
</dbReference>
<name>K5W6T0_AGABU</name>
<dbReference type="OMA" id="GYMVHVG"/>
<dbReference type="Pfam" id="PF10568">
    <property type="entry name" value="Tom37"/>
    <property type="match status" value="1"/>
</dbReference>
<dbReference type="GO" id="GO:0001401">
    <property type="term" value="C:SAM complex"/>
    <property type="evidence" value="ECO:0007669"/>
    <property type="project" value="InterPro"/>
</dbReference>
<keyword evidence="4" id="KW-0653">Protein transport</keyword>
<evidence type="ECO:0000256" key="1">
    <source>
        <dbReference type="ARBA" id="ARBA00004294"/>
    </source>
</evidence>
<keyword evidence="2" id="KW-0813">Transport</keyword>
<evidence type="ECO:0000256" key="3">
    <source>
        <dbReference type="ARBA" id="ARBA00022787"/>
    </source>
</evidence>
<evidence type="ECO:0000256" key="4">
    <source>
        <dbReference type="ARBA" id="ARBA00022927"/>
    </source>
</evidence>
<dbReference type="KEGG" id="abp:AGABI1DRAFT111151"/>
<dbReference type="eggNOG" id="KOG3028">
    <property type="taxonomic scope" value="Eukaryota"/>
</dbReference>
<protein>
    <recommendedName>
        <fullName evidence="8">Mitochondrial outer membrane transport complex Sam37/metaxin N-terminal domain-containing protein</fullName>
    </recommendedName>
</protein>
<comment type="subcellular location">
    <subcellularLocation>
        <location evidence="1">Mitochondrion outer membrane</location>
    </subcellularLocation>
</comment>
<dbReference type="GO" id="GO:0007005">
    <property type="term" value="P:mitochondrion organization"/>
    <property type="evidence" value="ECO:0007669"/>
    <property type="project" value="TreeGrafter"/>
</dbReference>
<dbReference type="InterPro" id="IPR050931">
    <property type="entry name" value="Mito_Protein_Transport_Metaxin"/>
</dbReference>
<dbReference type="Proteomes" id="UP000008493">
    <property type="component" value="Unassembled WGS sequence"/>
</dbReference>
<evidence type="ECO:0000256" key="2">
    <source>
        <dbReference type="ARBA" id="ARBA00022448"/>
    </source>
</evidence>
<evidence type="ECO:0000256" key="5">
    <source>
        <dbReference type="ARBA" id="ARBA00023128"/>
    </source>
</evidence>
<dbReference type="RefSeq" id="XP_007326529.1">
    <property type="nucleotide sequence ID" value="XM_007326467.1"/>
</dbReference>
<dbReference type="OrthoDB" id="5835136at2759"/>
<evidence type="ECO:0000256" key="6">
    <source>
        <dbReference type="ARBA" id="ARBA00023136"/>
    </source>
</evidence>
<dbReference type="HOGENOM" id="CLU_032751_2_0_1"/>
<evidence type="ECO:0000259" key="8">
    <source>
        <dbReference type="Pfam" id="PF10568"/>
    </source>
</evidence>
<reference evidence="10" key="1">
    <citation type="journal article" date="2012" name="Proc. Natl. Acad. Sci. U.S.A.">
        <title>Genome sequence of the button mushroom Agaricus bisporus reveals mechanisms governing adaptation to a humic-rich ecological niche.</title>
        <authorList>
            <person name="Morin E."/>
            <person name="Kohler A."/>
            <person name="Baker A.R."/>
            <person name="Foulongne-Oriol M."/>
            <person name="Lombard V."/>
            <person name="Nagy L.G."/>
            <person name="Ohm R.A."/>
            <person name="Patyshakuliyeva A."/>
            <person name="Brun A."/>
            <person name="Aerts A.L."/>
            <person name="Bailey A.M."/>
            <person name="Billette C."/>
            <person name="Coutinho P.M."/>
            <person name="Deakin G."/>
            <person name="Doddapaneni H."/>
            <person name="Floudas D."/>
            <person name="Grimwood J."/>
            <person name="Hilden K."/>
            <person name="Kuees U."/>
            <person name="LaButti K.M."/>
            <person name="Lapidus A."/>
            <person name="Lindquist E.A."/>
            <person name="Lucas S.M."/>
            <person name="Murat C."/>
            <person name="Riley R.W."/>
            <person name="Salamov A.A."/>
            <person name="Schmutz J."/>
            <person name="Subramanian V."/>
            <person name="Woesten H.A.B."/>
            <person name="Xu J."/>
            <person name="Eastwood D.C."/>
            <person name="Foster G.D."/>
            <person name="Sonnenberg A.S."/>
            <person name="Cullen D."/>
            <person name="de Vries R.P."/>
            <person name="Lundell T."/>
            <person name="Hibbett D.S."/>
            <person name="Henrissat B."/>
            <person name="Burton K.S."/>
            <person name="Kerrigan R.W."/>
            <person name="Challen M.P."/>
            <person name="Grigoriev I.V."/>
            <person name="Martin F."/>
        </authorList>
    </citation>
    <scope>NUCLEOTIDE SEQUENCE [LARGE SCALE GENOMIC DNA]</scope>
    <source>
        <strain evidence="10">JB137-S8 / ATCC MYA-4627 / FGSC 10392</strain>
    </source>
</reference>
<dbReference type="InParanoid" id="K5W6T0"/>
<keyword evidence="3" id="KW-1000">Mitochondrion outer membrane</keyword>
<evidence type="ECO:0000313" key="10">
    <source>
        <dbReference type="Proteomes" id="UP000008493"/>
    </source>
</evidence>
<dbReference type="PANTHER" id="PTHR12289">
    <property type="entry name" value="METAXIN RELATED"/>
    <property type="match status" value="1"/>
</dbReference>
<evidence type="ECO:0000256" key="7">
    <source>
        <dbReference type="SAM" id="MobiDB-lite"/>
    </source>
</evidence>
<dbReference type="AlphaFoldDB" id="K5W6T0"/>
<gene>
    <name evidence="9" type="ORF">AGABI1DRAFT_111151</name>
</gene>